<proteinExistence type="predicted"/>
<dbReference type="PATRIC" id="fig|1121338.3.peg.2241"/>
<evidence type="ECO:0000313" key="3">
    <source>
        <dbReference type="EMBL" id="KYH33295.1"/>
    </source>
</evidence>
<feature type="binding site" evidence="2">
    <location>
        <position position="8"/>
    </location>
    <ligand>
        <name>Zn(2+)</name>
        <dbReference type="ChEBI" id="CHEBI:29105"/>
        <label>2</label>
    </ligand>
</feature>
<feature type="binding site" evidence="2">
    <location>
        <position position="10"/>
    </location>
    <ligand>
        <name>Zn(2+)</name>
        <dbReference type="ChEBI" id="CHEBI:29105"/>
        <label>1</label>
    </ligand>
</feature>
<dbReference type="STRING" id="1121338.CLTEP_21530"/>
<accession>A0A151B050</accession>
<keyword evidence="4" id="KW-1185">Reference proteome</keyword>
<evidence type="ECO:0000313" key="4">
    <source>
        <dbReference type="Proteomes" id="UP000075531"/>
    </source>
</evidence>
<dbReference type="CDD" id="cd08769">
    <property type="entry name" value="DAP_dppA_2"/>
    <property type="match status" value="1"/>
</dbReference>
<dbReference type="Proteomes" id="UP000075531">
    <property type="component" value="Unassembled WGS sequence"/>
</dbReference>
<dbReference type="RefSeq" id="WP_066826571.1">
    <property type="nucleotide sequence ID" value="NZ_LTBA01000033.1"/>
</dbReference>
<feature type="binding site" evidence="2">
    <location>
        <position position="138"/>
    </location>
    <ligand>
        <name>Zn(2+)</name>
        <dbReference type="ChEBI" id="CHEBI:29105"/>
        <label>2</label>
    </ligand>
</feature>
<keyword evidence="2" id="KW-0862">Zinc</keyword>
<keyword evidence="3" id="KW-0378">Hydrolase</keyword>
<dbReference type="AlphaFoldDB" id="A0A151B050"/>
<dbReference type="InterPro" id="IPR027476">
    <property type="entry name" value="DppA_N"/>
</dbReference>
<keyword evidence="3" id="KW-0645">Protease</keyword>
<dbReference type="Gene3D" id="3.30.1360.130">
    <property type="entry name" value="Dipeptide transport protein"/>
    <property type="match status" value="1"/>
</dbReference>
<evidence type="ECO:0000256" key="2">
    <source>
        <dbReference type="PIRSR" id="PIRSR015853-2"/>
    </source>
</evidence>
<dbReference type="GO" id="GO:0004177">
    <property type="term" value="F:aminopeptidase activity"/>
    <property type="evidence" value="ECO:0007669"/>
    <property type="project" value="UniProtKB-KW"/>
</dbReference>
<feature type="binding site" evidence="2">
    <location>
        <position position="8"/>
    </location>
    <ligand>
        <name>Zn(2+)</name>
        <dbReference type="ChEBI" id="CHEBI:29105"/>
        <label>1</label>
    </ligand>
</feature>
<keyword evidence="3" id="KW-0031">Aminopeptidase</keyword>
<dbReference type="EC" id="3.4.11.-" evidence="3"/>
<dbReference type="InterPro" id="IPR036177">
    <property type="entry name" value="Peptidase_M55_sf"/>
</dbReference>
<dbReference type="Pfam" id="PF04951">
    <property type="entry name" value="Peptidase_M55"/>
    <property type="match status" value="1"/>
</dbReference>
<organism evidence="3 4">
    <name type="scientific">Clostridium tepidiprofundi DSM 19306</name>
    <dbReference type="NCBI Taxonomy" id="1121338"/>
    <lineage>
        <taxon>Bacteria</taxon>
        <taxon>Bacillati</taxon>
        <taxon>Bacillota</taxon>
        <taxon>Clostridia</taxon>
        <taxon>Eubacteriales</taxon>
        <taxon>Clostridiaceae</taxon>
        <taxon>Clostridium</taxon>
    </lineage>
</organism>
<dbReference type="SUPFAM" id="SSF63992">
    <property type="entry name" value="Dipeptide transport protein"/>
    <property type="match status" value="1"/>
</dbReference>
<evidence type="ECO:0000256" key="1">
    <source>
        <dbReference type="PIRSR" id="PIRSR015853-1"/>
    </source>
</evidence>
<comment type="caution">
    <text evidence="3">The sequence shown here is derived from an EMBL/GenBank/DDBJ whole genome shotgun (WGS) entry which is preliminary data.</text>
</comment>
<feature type="binding site" evidence="2">
    <location>
        <position position="61"/>
    </location>
    <ligand>
        <name>Zn(2+)</name>
        <dbReference type="ChEBI" id="CHEBI:29105"/>
        <label>2</label>
    </ligand>
</feature>
<feature type="active site" description="Nucleophile" evidence="1">
    <location>
        <position position="119"/>
    </location>
</feature>
<dbReference type="EMBL" id="LTBA01000033">
    <property type="protein sequence ID" value="KYH33295.1"/>
    <property type="molecule type" value="Genomic_DNA"/>
</dbReference>
<dbReference type="PIRSF" id="PIRSF015853">
    <property type="entry name" value="Pep_DppA"/>
    <property type="match status" value="1"/>
</dbReference>
<reference evidence="3 4" key="1">
    <citation type="submission" date="2016-02" db="EMBL/GenBank/DDBJ databases">
        <title>Genome sequence of Clostridium tepidiprofundi DSM 19306.</title>
        <authorList>
            <person name="Poehlein A."/>
            <person name="Daniel R."/>
        </authorList>
    </citation>
    <scope>NUCLEOTIDE SEQUENCE [LARGE SCALE GENOMIC DNA]</scope>
    <source>
        <strain evidence="3 4">DSM 19306</strain>
    </source>
</reference>
<dbReference type="GO" id="GO:0046872">
    <property type="term" value="F:metal ion binding"/>
    <property type="evidence" value="ECO:0007669"/>
    <property type="project" value="UniProtKB-KW"/>
</dbReference>
<sequence>MKIYISLDMEGIAGTFNWKQEDKDRQSVKKQITNQVEWVIKGIKESSKNSSIEEIVIADSHSGGDNLHYDITEIDDRIHIISGYPRPQYMMPALDESYDLIFFVGYHAGVGTSYASMDHTYSGSRVHKIWINDIPMNEALINSAYAAYYNIPVALVIGDKALEKELMVENAMPWVKYVCTKEALSRYSAKLKPIGQVKKETIEAVKNVLNSDIDNFSIYQFKTPVKLTIEFQTSAMADVAALMPGTKRLDGRTLEFTHEDYKILFDALMALITLSSTVN</sequence>
<dbReference type="InterPro" id="IPR007035">
    <property type="entry name" value="Peptidase_M55"/>
</dbReference>
<feature type="binding site" evidence="2">
    <location>
        <position position="107"/>
    </location>
    <ligand>
        <name>Zn(2+)</name>
        <dbReference type="ChEBI" id="CHEBI:29105"/>
        <label>2</label>
    </ligand>
</feature>
<name>A0A151B050_9CLOT</name>
<protein>
    <submittedName>
        <fullName evidence="3">D-aminopeptidase</fullName>
        <ecNumber evidence="3">3.4.11.-</ecNumber>
    </submittedName>
</protein>
<keyword evidence="2" id="KW-0479">Metal-binding</keyword>
<gene>
    <name evidence="3" type="primary">dppA</name>
    <name evidence="3" type="ORF">CLTEP_21530</name>
</gene>
<dbReference type="Gene3D" id="3.40.50.10780">
    <property type="entry name" value="Dipeptide transport protein"/>
    <property type="match status" value="1"/>
</dbReference>